<dbReference type="PANTHER" id="PTHR43711">
    <property type="entry name" value="TWO-COMPONENT HISTIDINE KINASE"/>
    <property type="match status" value="1"/>
</dbReference>
<dbReference type="SUPFAM" id="SSF52172">
    <property type="entry name" value="CheY-like"/>
    <property type="match status" value="1"/>
</dbReference>
<keyword evidence="4" id="KW-0808">Transferase</keyword>
<dbReference type="InterPro" id="IPR036097">
    <property type="entry name" value="HisK_dim/P_sf"/>
</dbReference>
<evidence type="ECO:0000256" key="4">
    <source>
        <dbReference type="ARBA" id="ARBA00022679"/>
    </source>
</evidence>
<organism evidence="8 9">
    <name type="scientific">Natrarchaeobaculum sulfurireducens</name>
    <dbReference type="NCBI Taxonomy" id="2044521"/>
    <lineage>
        <taxon>Archaea</taxon>
        <taxon>Methanobacteriati</taxon>
        <taxon>Methanobacteriota</taxon>
        <taxon>Stenosarchaea group</taxon>
        <taxon>Halobacteria</taxon>
        <taxon>Halobacteriales</taxon>
        <taxon>Natrialbaceae</taxon>
        <taxon>Natrarchaeobaculum</taxon>
    </lineage>
</organism>
<dbReference type="InterPro" id="IPR003594">
    <property type="entry name" value="HATPase_dom"/>
</dbReference>
<dbReference type="Gene3D" id="3.30.565.10">
    <property type="entry name" value="Histidine kinase-like ATPase, C-terminal domain"/>
    <property type="match status" value="1"/>
</dbReference>
<dbReference type="Gene3D" id="3.40.50.2300">
    <property type="match status" value="1"/>
</dbReference>
<dbReference type="CDD" id="cd00082">
    <property type="entry name" value="HisKA"/>
    <property type="match status" value="1"/>
</dbReference>
<dbReference type="Gene3D" id="3.30.450.40">
    <property type="match status" value="1"/>
</dbReference>
<dbReference type="EMBL" id="CP024047">
    <property type="protein sequence ID" value="AXR77683.1"/>
    <property type="molecule type" value="Genomic_DNA"/>
</dbReference>
<dbReference type="KEGG" id="nan:AArc1_1346"/>
<dbReference type="SMART" id="SM00387">
    <property type="entry name" value="HATPase_c"/>
    <property type="match status" value="1"/>
</dbReference>
<keyword evidence="6" id="KW-0902">Two-component regulatory system</keyword>
<dbReference type="SUPFAM" id="SSF55874">
    <property type="entry name" value="ATPase domain of HSP90 chaperone/DNA topoisomerase II/histidine kinase"/>
    <property type="match status" value="1"/>
</dbReference>
<reference evidence="9" key="1">
    <citation type="submission" date="2017-10" db="EMBL/GenBank/DDBJ databases">
        <title>Phenotypic and genomic properties of facultatively anaerobic sulfur-reducing natronoarchaea from hypersaline soda lakes.</title>
        <authorList>
            <person name="Sorokin D.Y."/>
            <person name="Kublanov I.V."/>
            <person name="Roman P."/>
            <person name="Sinninghe Damste J.S."/>
            <person name="Golyshin P.N."/>
            <person name="Rojo D."/>
            <person name="Ciordia S."/>
            <person name="Mena Md.C."/>
            <person name="Ferrer M."/>
            <person name="Messina E."/>
            <person name="Smedile F."/>
            <person name="La Spada G."/>
            <person name="La Cono V."/>
            <person name="Yakimov M.M."/>
        </authorList>
    </citation>
    <scope>NUCLEOTIDE SEQUENCE [LARGE SCALE GENOMIC DNA]</scope>
    <source>
        <strain evidence="9">AArc1</strain>
    </source>
</reference>
<comment type="catalytic activity">
    <reaction evidence="1">
        <text>ATP + protein L-histidine = ADP + protein N-phospho-L-histidine.</text>
        <dbReference type="EC" id="2.7.13.3"/>
    </reaction>
</comment>
<dbReference type="CDD" id="cd00075">
    <property type="entry name" value="HATPase"/>
    <property type="match status" value="1"/>
</dbReference>
<dbReference type="SMART" id="SM00388">
    <property type="entry name" value="HisKA"/>
    <property type="match status" value="1"/>
</dbReference>
<dbReference type="Pfam" id="PF01590">
    <property type="entry name" value="GAF"/>
    <property type="match status" value="1"/>
</dbReference>
<dbReference type="InterPro" id="IPR004358">
    <property type="entry name" value="Sig_transdc_His_kin-like_C"/>
</dbReference>
<gene>
    <name evidence="8" type="ORF">AArc1_1346</name>
</gene>
<dbReference type="Proteomes" id="UP000258707">
    <property type="component" value="Chromosome"/>
</dbReference>
<dbReference type="PRINTS" id="PR00344">
    <property type="entry name" value="BCTRLSENSOR"/>
</dbReference>
<dbReference type="InterPro" id="IPR003018">
    <property type="entry name" value="GAF"/>
</dbReference>
<evidence type="ECO:0000259" key="7">
    <source>
        <dbReference type="PROSITE" id="PS50109"/>
    </source>
</evidence>
<dbReference type="InterPro" id="IPR029016">
    <property type="entry name" value="GAF-like_dom_sf"/>
</dbReference>
<sequence>MNGESGSGDHRTLDSVDSARKRSFHVLYVDADNDVRCRVRDELTPTYPVTTAESLAEAADSTDPRVDCVVVAGTLAASDGLQFLEQVRTVWSDLPVILFGHTPDACVLEGLLEVDNATAVSRSDTETSPSNRALERLRSRLDEQYERSISDVRATVLDIARLLMSAAPDEIDVEIEWALKLIGRRLDADRCLVFDYHDDILEPTHCWSDGERRSLGPSKVATDSFPGFELAIQSFDPVAVPPKSASSLEVDVPDEFVGSVLPGENWSDSDADARAHPYLSDRNLESLLAVPIVVEWELVGVLAIEQETKRSWPRSLQQQLKTLGELVGYTLEREERRRELARQNERLEQFSAVVSHDLRNPLNVLTGYAELIAETGDTEHIDEVLASAERMETMIDDLLALAQDGATLDDLQQIQLEELVTTAWDGVETGEATLETRHLDSLECDPGRLRQLFENLFRNAIEHGSTQRDTAAVSETGSEAPPVTVRVEGIADGFAVEDDGPGIPPENRDAVFREGYTGGSGTGLGLSIVETVAEAHGWSVSVESGDLGGARFTFATEESPRESS</sequence>
<dbReference type="InterPro" id="IPR050736">
    <property type="entry name" value="Sensor_HK_Regulatory"/>
</dbReference>
<dbReference type="RefSeq" id="WP_117363827.1">
    <property type="nucleotide sequence ID" value="NZ_CP024047.1"/>
</dbReference>
<proteinExistence type="predicted"/>
<dbReference type="InterPro" id="IPR003661">
    <property type="entry name" value="HisK_dim/P_dom"/>
</dbReference>
<evidence type="ECO:0000256" key="5">
    <source>
        <dbReference type="ARBA" id="ARBA00022777"/>
    </source>
</evidence>
<dbReference type="InterPro" id="IPR011006">
    <property type="entry name" value="CheY-like_superfamily"/>
</dbReference>
<dbReference type="SUPFAM" id="SSF47384">
    <property type="entry name" value="Homodimeric domain of signal transducing histidine kinase"/>
    <property type="match status" value="1"/>
</dbReference>
<evidence type="ECO:0000256" key="3">
    <source>
        <dbReference type="ARBA" id="ARBA00022553"/>
    </source>
</evidence>
<name>A0A346PDT8_9EURY</name>
<dbReference type="Pfam" id="PF00512">
    <property type="entry name" value="HisKA"/>
    <property type="match status" value="1"/>
</dbReference>
<dbReference type="SMART" id="SM00065">
    <property type="entry name" value="GAF"/>
    <property type="match status" value="1"/>
</dbReference>
<evidence type="ECO:0000256" key="6">
    <source>
        <dbReference type="ARBA" id="ARBA00023012"/>
    </source>
</evidence>
<dbReference type="Pfam" id="PF02518">
    <property type="entry name" value="HATPase_c"/>
    <property type="match status" value="1"/>
</dbReference>
<keyword evidence="5 8" id="KW-0418">Kinase</keyword>
<dbReference type="PANTHER" id="PTHR43711:SF1">
    <property type="entry name" value="HISTIDINE KINASE 1"/>
    <property type="match status" value="1"/>
</dbReference>
<evidence type="ECO:0000256" key="2">
    <source>
        <dbReference type="ARBA" id="ARBA00012438"/>
    </source>
</evidence>
<dbReference type="SUPFAM" id="SSF55781">
    <property type="entry name" value="GAF domain-like"/>
    <property type="match status" value="1"/>
</dbReference>
<keyword evidence="3" id="KW-0597">Phosphoprotein</keyword>
<feature type="domain" description="Histidine kinase" evidence="7">
    <location>
        <begin position="353"/>
        <end position="560"/>
    </location>
</feature>
<dbReference type="PROSITE" id="PS50109">
    <property type="entry name" value="HIS_KIN"/>
    <property type="match status" value="1"/>
</dbReference>
<evidence type="ECO:0000313" key="8">
    <source>
        <dbReference type="EMBL" id="AXR77683.1"/>
    </source>
</evidence>
<evidence type="ECO:0000256" key="1">
    <source>
        <dbReference type="ARBA" id="ARBA00000085"/>
    </source>
</evidence>
<evidence type="ECO:0000313" key="9">
    <source>
        <dbReference type="Proteomes" id="UP000258707"/>
    </source>
</evidence>
<dbReference type="GO" id="GO:0000155">
    <property type="term" value="F:phosphorelay sensor kinase activity"/>
    <property type="evidence" value="ECO:0007669"/>
    <property type="project" value="InterPro"/>
</dbReference>
<protein>
    <recommendedName>
        <fullName evidence="2">histidine kinase</fullName>
        <ecNumber evidence="2">2.7.13.3</ecNumber>
    </recommendedName>
</protein>
<accession>A0A346PDT8</accession>
<dbReference type="AlphaFoldDB" id="A0A346PDT8"/>
<dbReference type="EC" id="2.7.13.3" evidence="2"/>
<dbReference type="GeneID" id="37638150"/>
<dbReference type="InterPro" id="IPR036890">
    <property type="entry name" value="HATPase_C_sf"/>
</dbReference>
<dbReference type="Gene3D" id="1.10.287.130">
    <property type="match status" value="1"/>
</dbReference>
<dbReference type="InterPro" id="IPR005467">
    <property type="entry name" value="His_kinase_dom"/>
</dbReference>